<protein>
    <submittedName>
        <fullName evidence="1">Uncharacterized protein</fullName>
    </submittedName>
</protein>
<evidence type="ECO:0000313" key="1">
    <source>
        <dbReference type="EMBL" id="RVU93253.1"/>
    </source>
</evidence>
<organism evidence="1 2">
    <name type="scientific">Enterococcus avium</name>
    <name type="common">Streptococcus avium</name>
    <dbReference type="NCBI Taxonomy" id="33945"/>
    <lineage>
        <taxon>Bacteria</taxon>
        <taxon>Bacillati</taxon>
        <taxon>Bacillota</taxon>
        <taxon>Bacilli</taxon>
        <taxon>Lactobacillales</taxon>
        <taxon>Enterococcaceae</taxon>
        <taxon>Enterococcus</taxon>
    </lineage>
</organism>
<name>A0A437UHZ8_ENTAV</name>
<dbReference type="EMBL" id="RYZS01000002">
    <property type="protein sequence ID" value="RVU93253.1"/>
    <property type="molecule type" value="Genomic_DNA"/>
</dbReference>
<dbReference type="RefSeq" id="WP_127979892.1">
    <property type="nucleotide sequence ID" value="NZ_JAYEYR010000021.1"/>
</dbReference>
<comment type="caution">
    <text evidence="1">The sequence shown here is derived from an EMBL/GenBank/DDBJ whole genome shotgun (WGS) entry which is preliminary data.</text>
</comment>
<reference evidence="1 2" key="1">
    <citation type="submission" date="2018-12" db="EMBL/GenBank/DDBJ databases">
        <title>A novel vanA-carrying plasmid in a clinical isolate of Enterococcus avium.</title>
        <authorList>
            <person name="Bernasconi O.J."/>
            <person name="Luzzaro F."/>
            <person name="Endimiani A."/>
        </authorList>
    </citation>
    <scope>NUCLEOTIDE SEQUENCE [LARGE SCALE GENOMIC DNA]</scope>
    <source>
        <strain evidence="1 2">LC0559/18</strain>
    </source>
</reference>
<sequence>MNTSKKWLIFWGVLAALFVGTFGVILSGNFPQFTIPFSVFASDDKGKKKEELPKLKVLALRDVNDQTLLDEQIEKVDALNKAFAQDNNSFSSSQTMADTIEKIYGPAKDGKNIFNLYRKIYPMVSSQENGFVSISLIGFGQRLIDDEPMSTQRQIWSFTDTNGTRHDYTVSLRFNGNELAELSAEDGGEVKSVITKDDTYLDKSADFETAWTEVVRRGTDTQLYREMKKAGMDGNQTEFKALEKSIELTDPSGFFELFKDTRGDLAHAYLSGFYHTNTPTDGQSDYYFRVPTSEKEVAEFVVVYDRLQQKIVSINRQ</sequence>
<evidence type="ECO:0000313" key="2">
    <source>
        <dbReference type="Proteomes" id="UP000288388"/>
    </source>
</evidence>
<dbReference type="Proteomes" id="UP000288388">
    <property type="component" value="Unassembled WGS sequence"/>
</dbReference>
<proteinExistence type="predicted"/>
<dbReference type="AlphaFoldDB" id="A0A437UHZ8"/>
<gene>
    <name evidence="1" type="ORF">EK398_22795</name>
</gene>
<accession>A0A437UHZ8</accession>